<dbReference type="RefSeq" id="WP_006333411.1">
    <property type="nucleotide sequence ID" value="NZ_BAHC01000106.1"/>
</dbReference>
<evidence type="ECO:0000313" key="3">
    <source>
        <dbReference type="EMBL" id="GAB90554.1"/>
    </source>
</evidence>
<dbReference type="GO" id="GO:0016491">
    <property type="term" value="F:oxidoreductase activity"/>
    <property type="evidence" value="ECO:0007669"/>
    <property type="project" value="InterPro"/>
</dbReference>
<dbReference type="Pfam" id="PF09995">
    <property type="entry name" value="MPAB_Lcp_cat"/>
    <property type="match status" value="1"/>
</dbReference>
<name>K6WVG5_9ACTN</name>
<organism evidence="3 4">
    <name type="scientific">Gordonia rhizosphera NBRC 16068</name>
    <dbReference type="NCBI Taxonomy" id="1108045"/>
    <lineage>
        <taxon>Bacteria</taxon>
        <taxon>Bacillati</taxon>
        <taxon>Actinomycetota</taxon>
        <taxon>Actinomycetes</taxon>
        <taxon>Mycobacteriales</taxon>
        <taxon>Gordoniaceae</taxon>
        <taxon>Gordonia</taxon>
    </lineage>
</organism>
<dbReference type="STRING" id="1108045.GORHZ_106_00120"/>
<feature type="compositionally biased region" description="Basic and acidic residues" evidence="1">
    <location>
        <begin position="15"/>
        <end position="29"/>
    </location>
</feature>
<dbReference type="eggNOG" id="COG3662">
    <property type="taxonomic scope" value="Bacteria"/>
</dbReference>
<evidence type="ECO:0000313" key="4">
    <source>
        <dbReference type="Proteomes" id="UP000008363"/>
    </source>
</evidence>
<dbReference type="EMBL" id="BAHC01000106">
    <property type="protein sequence ID" value="GAB90554.1"/>
    <property type="molecule type" value="Genomic_DNA"/>
</dbReference>
<comment type="caution">
    <text evidence="3">The sequence shown here is derived from an EMBL/GenBank/DDBJ whole genome shotgun (WGS) entry which is preliminary data.</text>
</comment>
<keyword evidence="4" id="KW-1185">Reference proteome</keyword>
<dbReference type="Proteomes" id="UP000008363">
    <property type="component" value="Unassembled WGS sequence"/>
</dbReference>
<dbReference type="PANTHER" id="PTHR36151">
    <property type="entry name" value="BLR2777 PROTEIN"/>
    <property type="match status" value="1"/>
</dbReference>
<evidence type="ECO:0000256" key="1">
    <source>
        <dbReference type="SAM" id="MobiDB-lite"/>
    </source>
</evidence>
<feature type="region of interest" description="Disordered" evidence="1">
    <location>
        <begin position="1"/>
        <end position="38"/>
    </location>
</feature>
<feature type="domain" description="ER-bound oxygenase mpaB/mpaB'/Rubber oxygenase catalytic" evidence="2">
    <location>
        <begin position="50"/>
        <end position="276"/>
    </location>
</feature>
<protein>
    <recommendedName>
        <fullName evidence="2">ER-bound oxygenase mpaB/mpaB'/Rubber oxygenase catalytic domain-containing protein</fullName>
    </recommendedName>
</protein>
<gene>
    <name evidence="3" type="ORF">GORHZ_106_00120</name>
</gene>
<accession>K6WVG5</accession>
<evidence type="ECO:0000259" key="2">
    <source>
        <dbReference type="Pfam" id="PF09995"/>
    </source>
</evidence>
<sequence>MTALSRNDAAPTPRGADRYQHVHSPDVHRRGPRRRVRRTGDLITGLGPTIAGANVIMQLANPKVGHGVVESRVDSGSAVKRPIKRSRTTATFLAVALIGDDEDRAFVHRELQRIHGLVYSTEQSPVRYSGNDSRLQKWVAICLLKYFIDQFELLYGPLTDAEKERVVADSRWLGTTLNVAPDQWPGSYDELLDYWDTQVDSMTIDPPVRDLLQHLSDLSFLSYRMGSAGTLIHKTIGHQMNYFINAALPPEFREMMLWRWSARDERLYDRTLRVARLMDPATGRVMRGLLRGYLYDMRVRRRLGLPVF</sequence>
<dbReference type="OrthoDB" id="3422701at2"/>
<dbReference type="AlphaFoldDB" id="K6WVG5"/>
<dbReference type="PANTHER" id="PTHR36151:SF3">
    <property type="entry name" value="ER-BOUND OXYGENASE MPAB_MPAB'_RUBBER OXYGENASE CATALYTIC DOMAIN-CONTAINING PROTEIN"/>
    <property type="match status" value="1"/>
</dbReference>
<dbReference type="InterPro" id="IPR018713">
    <property type="entry name" value="MPAB/Lcp_cat_dom"/>
</dbReference>
<reference evidence="3 4" key="1">
    <citation type="submission" date="2012-08" db="EMBL/GenBank/DDBJ databases">
        <title>Whole genome shotgun sequence of Gordonia rhizosphera NBRC 16068.</title>
        <authorList>
            <person name="Takarada H."/>
            <person name="Isaki S."/>
            <person name="Hosoyama A."/>
            <person name="Tsuchikane K."/>
            <person name="Katsumata H."/>
            <person name="Baba S."/>
            <person name="Ohji S."/>
            <person name="Yamazaki S."/>
            <person name="Fujita N."/>
        </authorList>
    </citation>
    <scope>NUCLEOTIDE SEQUENCE [LARGE SCALE GENOMIC DNA]</scope>
    <source>
        <strain evidence="3 4">NBRC 16068</strain>
    </source>
</reference>
<proteinExistence type="predicted"/>